<dbReference type="OrthoDB" id="21625at2759"/>
<evidence type="ECO:0000313" key="3">
    <source>
        <dbReference type="Proteomes" id="UP000198211"/>
    </source>
</evidence>
<keyword evidence="3" id="KW-1185">Reference proteome</keyword>
<dbReference type="Proteomes" id="UP000198211">
    <property type="component" value="Unassembled WGS sequence"/>
</dbReference>
<proteinExistence type="predicted"/>
<name>A0A225UBZ7_9STRA</name>
<dbReference type="EMBL" id="NBNE01022038">
    <property type="protein sequence ID" value="OWY90737.1"/>
    <property type="molecule type" value="Genomic_DNA"/>
</dbReference>
<reference evidence="3" key="1">
    <citation type="submission" date="2017-03" db="EMBL/GenBank/DDBJ databases">
        <title>Phytopthora megakarya and P. palmivora, two closely related causual agents of cacao black pod achieved similar genome size and gene model numbers by different mechanisms.</title>
        <authorList>
            <person name="Ali S."/>
            <person name="Shao J."/>
            <person name="Larry D.J."/>
            <person name="Kronmiller B."/>
            <person name="Shen D."/>
            <person name="Strem M.D."/>
            <person name="Melnick R.L."/>
            <person name="Guiltinan M.J."/>
            <person name="Tyler B.M."/>
            <person name="Meinhardt L.W."/>
            <person name="Bailey B.A."/>
        </authorList>
    </citation>
    <scope>NUCLEOTIDE SEQUENCE [LARGE SCALE GENOMIC DNA]</scope>
    <source>
        <strain evidence="3">zdho120</strain>
    </source>
</reference>
<feature type="compositionally biased region" description="Acidic residues" evidence="1">
    <location>
        <begin position="144"/>
        <end position="153"/>
    </location>
</feature>
<protein>
    <submittedName>
        <fullName evidence="2">Uncharacterized protein</fullName>
    </submittedName>
</protein>
<dbReference type="AlphaFoldDB" id="A0A225UBZ7"/>
<evidence type="ECO:0000313" key="2">
    <source>
        <dbReference type="EMBL" id="OWY90737.1"/>
    </source>
</evidence>
<feature type="compositionally biased region" description="Polar residues" evidence="1">
    <location>
        <begin position="125"/>
        <end position="139"/>
    </location>
</feature>
<evidence type="ECO:0000256" key="1">
    <source>
        <dbReference type="SAM" id="MobiDB-lite"/>
    </source>
</evidence>
<gene>
    <name evidence="2" type="ORF">PHMEG_00040998</name>
</gene>
<accession>A0A225UBZ7</accession>
<organism evidence="2 3">
    <name type="scientific">Phytophthora megakarya</name>
    <dbReference type="NCBI Taxonomy" id="4795"/>
    <lineage>
        <taxon>Eukaryota</taxon>
        <taxon>Sar</taxon>
        <taxon>Stramenopiles</taxon>
        <taxon>Oomycota</taxon>
        <taxon>Peronosporomycetes</taxon>
        <taxon>Peronosporales</taxon>
        <taxon>Peronosporaceae</taxon>
        <taxon>Phytophthora</taxon>
    </lineage>
</organism>
<feature type="compositionally biased region" description="Basic and acidic residues" evidence="1">
    <location>
        <begin position="115"/>
        <end position="124"/>
    </location>
</feature>
<sequence>MSMKEEKLSLEAVRTADGEVVVPASCKYKTVAQCRREQEAERAAEAQASGDDVAEELSMDKLWLCQKKEAGCQGETAFECKQQPDTKQQLKRQLTKTNKQLTDFDLQCEPPEENAEPKTQEEKVSLSTADQNQKKSTANPNEPADVDEVDEAENGTRVSPGPVPTEDPATAEA</sequence>
<feature type="region of interest" description="Disordered" evidence="1">
    <location>
        <begin position="80"/>
        <end position="173"/>
    </location>
</feature>
<comment type="caution">
    <text evidence="2">The sequence shown here is derived from an EMBL/GenBank/DDBJ whole genome shotgun (WGS) entry which is preliminary data.</text>
</comment>
<dbReference type="STRING" id="4795.A0A225UBZ7"/>